<dbReference type="GO" id="GO:0031412">
    <property type="term" value="P:gas vesicle organization"/>
    <property type="evidence" value="ECO:0007669"/>
    <property type="project" value="InterPro"/>
</dbReference>
<gene>
    <name evidence="4" type="ORF">MSBRW_0665</name>
</gene>
<comment type="similarity">
    <text evidence="3">Belongs to the gas vesicle GvpF/GvpL family.</text>
</comment>
<proteinExistence type="inferred from homology"/>
<sequence>MKTAPENSKYVYCIIKSPEEAINFGNIGFQGHEVFTLACNDFCPVVSNEPFKKYEIDNEEEINVHQNVVNEVMKQCSIIPVAYGMVFKNKKLIEVSMRAGKKAIKKAITIVDNKVELGIKILLPKDTKIDNQKMEQCKAESIERLGEIASHLKDLNLFSSRLLMNTSYLVDKEKIQDFSDEVEKLKLKYPEYKFQYSGPWPPYNFVDIHILSNKKGGFR</sequence>
<dbReference type="RefSeq" id="WP_011305369.1">
    <property type="nucleotide sequence ID" value="NZ_CP009526.1"/>
</dbReference>
<dbReference type="Pfam" id="PF06386">
    <property type="entry name" value="GvpL_GvpF"/>
    <property type="match status" value="2"/>
</dbReference>
<dbReference type="GO" id="GO:0031411">
    <property type="term" value="C:gas vesicle"/>
    <property type="evidence" value="ECO:0007669"/>
    <property type="project" value="UniProtKB-SubCell"/>
</dbReference>
<evidence type="ECO:0000313" key="4">
    <source>
        <dbReference type="EMBL" id="AKB49918.1"/>
    </source>
</evidence>
<accession>A0A0E3QJK2</accession>
<dbReference type="PANTHER" id="PTHR36852">
    <property type="entry name" value="PROTEIN GVPL 2"/>
    <property type="match status" value="1"/>
</dbReference>
<evidence type="ECO:0000256" key="3">
    <source>
        <dbReference type="ARBA" id="ARBA00035643"/>
    </source>
</evidence>
<dbReference type="Proteomes" id="UP000033038">
    <property type="component" value="Chromosome"/>
</dbReference>
<dbReference type="GeneID" id="24822095"/>
<comment type="subcellular location">
    <subcellularLocation>
        <location evidence="2">Gas vesicle</location>
    </subcellularLocation>
</comment>
<evidence type="ECO:0000313" key="5">
    <source>
        <dbReference type="Proteomes" id="UP000033038"/>
    </source>
</evidence>
<protein>
    <submittedName>
        <fullName evidence="4">Gas vesicle protein GvpF</fullName>
    </submittedName>
</protein>
<dbReference type="HOGENOM" id="CLU_065736_3_0_2"/>
<evidence type="ECO:0000256" key="1">
    <source>
        <dbReference type="ARBA" id="ARBA00022987"/>
    </source>
</evidence>
<dbReference type="PATRIC" id="fig|1434109.4.peg.809"/>
<reference evidence="4 5" key="1">
    <citation type="submission" date="2014-07" db="EMBL/GenBank/DDBJ databases">
        <title>Methanogenic archaea and the global carbon cycle.</title>
        <authorList>
            <person name="Henriksen J.R."/>
            <person name="Luke J."/>
            <person name="Reinhart S."/>
            <person name="Benedict M.N."/>
            <person name="Youngblut N.D."/>
            <person name="Metcalf M.E."/>
            <person name="Whitaker R.J."/>
            <person name="Metcalf W.W."/>
        </authorList>
    </citation>
    <scope>NUCLEOTIDE SEQUENCE [LARGE SCALE GENOMIC DNA]</scope>
    <source>
        <strain evidence="4 5">Wiesmoor</strain>
    </source>
</reference>
<evidence type="ECO:0000256" key="2">
    <source>
        <dbReference type="ARBA" id="ARBA00035108"/>
    </source>
</evidence>
<dbReference type="EMBL" id="CP009526">
    <property type="protein sequence ID" value="AKB49918.1"/>
    <property type="molecule type" value="Genomic_DNA"/>
</dbReference>
<keyword evidence="1" id="KW-0304">Gas vesicle</keyword>
<dbReference type="InterPro" id="IPR009430">
    <property type="entry name" value="GvpL/GvpF"/>
</dbReference>
<name>A0A0E3QJK2_METBA</name>
<dbReference type="KEGG" id="mbw:MSBRW_0665"/>
<dbReference type="PANTHER" id="PTHR36852:SF1">
    <property type="entry name" value="PROTEIN GVPL 2"/>
    <property type="match status" value="1"/>
</dbReference>
<dbReference type="AlphaFoldDB" id="A0A0E3QJK2"/>
<organism evidence="4 5">
    <name type="scientific">Methanosarcina barkeri str. Wiesmoor</name>
    <dbReference type="NCBI Taxonomy" id="1434109"/>
    <lineage>
        <taxon>Archaea</taxon>
        <taxon>Methanobacteriati</taxon>
        <taxon>Methanobacteriota</taxon>
        <taxon>Stenosarchaea group</taxon>
        <taxon>Methanomicrobia</taxon>
        <taxon>Methanosarcinales</taxon>
        <taxon>Methanosarcinaceae</taxon>
        <taxon>Methanosarcina</taxon>
    </lineage>
</organism>